<name>A0A380WVG8_9FIRM</name>
<evidence type="ECO:0000313" key="3">
    <source>
        <dbReference type="Proteomes" id="UP000255124"/>
    </source>
</evidence>
<feature type="domain" description="Transposase DDE" evidence="1">
    <location>
        <begin position="112"/>
        <end position="231"/>
    </location>
</feature>
<evidence type="ECO:0000313" key="2">
    <source>
        <dbReference type="EMBL" id="SUU92955.1"/>
    </source>
</evidence>
<sequence>MFHKGEHKEVFAYTVQTSCDKNGWVLAYEPFAGNLHDSTTFEKFYTEKLHTLNPEKLVLDAGYKTPYISKQLLENSVVPVFPYTRPKGRSKNQKEMFYPKDYIYDEDNDCYICPEKKIILYSTTDRNGYRIYKSKRSLCQNCPSLERCTKSKRKQKTIIRHIWQEFLDISEEYRRTPEGKSDYKQRKETIERCFGTAKEYHGFRYTNMKGLAKMRMKSTLTFACMNMKKLANILWNMDPNRVFFIAYKALV</sequence>
<dbReference type="PANTHER" id="PTHR33408:SF2">
    <property type="entry name" value="TRANSPOSASE DDE DOMAIN-CONTAINING PROTEIN"/>
    <property type="match status" value="1"/>
</dbReference>
<dbReference type="InterPro" id="IPR025668">
    <property type="entry name" value="Tnp_DDE_dom"/>
</dbReference>
<protein>
    <submittedName>
        <fullName evidence="2">Transposase DDE domain</fullName>
    </submittedName>
</protein>
<dbReference type="PANTHER" id="PTHR33408">
    <property type="entry name" value="TRANSPOSASE"/>
    <property type="match status" value="1"/>
</dbReference>
<gene>
    <name evidence="2" type="ORF">NCTC9810_01303</name>
</gene>
<organism evidence="2 3">
    <name type="scientific">Anaerococcus octavius</name>
    <dbReference type="NCBI Taxonomy" id="54007"/>
    <lineage>
        <taxon>Bacteria</taxon>
        <taxon>Bacillati</taxon>
        <taxon>Bacillota</taxon>
        <taxon>Tissierellia</taxon>
        <taxon>Tissierellales</taxon>
        <taxon>Peptoniphilaceae</taxon>
        <taxon>Anaerococcus</taxon>
    </lineage>
</organism>
<dbReference type="Proteomes" id="UP000255124">
    <property type="component" value="Unassembled WGS sequence"/>
</dbReference>
<accession>A0A380WVG8</accession>
<dbReference type="EMBL" id="UFTA01000002">
    <property type="protein sequence ID" value="SUU92955.1"/>
    <property type="molecule type" value="Genomic_DNA"/>
</dbReference>
<dbReference type="AlphaFoldDB" id="A0A380WVG8"/>
<dbReference type="Pfam" id="PF13751">
    <property type="entry name" value="DDE_Tnp_1_6"/>
    <property type="match status" value="1"/>
</dbReference>
<reference evidence="2 3" key="1">
    <citation type="submission" date="2018-06" db="EMBL/GenBank/DDBJ databases">
        <authorList>
            <consortium name="Pathogen Informatics"/>
            <person name="Doyle S."/>
        </authorList>
    </citation>
    <scope>NUCLEOTIDE SEQUENCE [LARGE SCALE GENOMIC DNA]</scope>
    <source>
        <strain evidence="2 3">NCTC9810</strain>
    </source>
</reference>
<proteinExistence type="predicted"/>
<evidence type="ECO:0000259" key="1">
    <source>
        <dbReference type="Pfam" id="PF13751"/>
    </source>
</evidence>